<feature type="transmembrane region" description="Helical" evidence="1">
    <location>
        <begin position="101"/>
        <end position="126"/>
    </location>
</feature>
<dbReference type="EnsemblMetazoa" id="G15540.1">
    <property type="protein sequence ID" value="G15540.1:cds"/>
    <property type="gene ID" value="G15540"/>
</dbReference>
<evidence type="ECO:0000313" key="3">
    <source>
        <dbReference type="Proteomes" id="UP000005408"/>
    </source>
</evidence>
<keyword evidence="1" id="KW-0812">Transmembrane</keyword>
<proteinExistence type="predicted"/>
<dbReference type="Gene3D" id="2.170.300.10">
    <property type="entry name" value="Tie2 ligand-binding domain superfamily"/>
    <property type="match status" value="1"/>
</dbReference>
<reference evidence="2" key="1">
    <citation type="submission" date="2022-08" db="UniProtKB">
        <authorList>
            <consortium name="EnsemblMetazoa"/>
        </authorList>
    </citation>
    <scope>IDENTIFICATION</scope>
    <source>
        <strain evidence="2">05x7-T-G4-1.051#20</strain>
    </source>
</reference>
<evidence type="ECO:0000313" key="2">
    <source>
        <dbReference type="EnsemblMetazoa" id="G15540.1:cds"/>
    </source>
</evidence>
<keyword evidence="3" id="KW-1185">Reference proteome</keyword>
<dbReference type="Proteomes" id="UP000005408">
    <property type="component" value="Unassembled WGS sequence"/>
</dbReference>
<keyword evidence="1" id="KW-1133">Transmembrane helix</keyword>
<sequence>MTSFSNVSHINPGICSNVSNGEPLECCPNYQIVGISCQECLAGFRGANCTLDCAKGFYGRLCREECSCDPCDKVFGCQNMSNGYKYSTASEQDEDLKGYHWLTLLTLASGCFAICFILFLTVVCIFRWNSTTRTFLLTKHDTQNDGNLPKILRYNPLQRLSGVEASNTTGKETVCPIYSCHDEDLFFMTKANKTEDFQDVYGHINPKDGCYNILKLKVLDEKDDFNTNDYLKPEKSVSATTLTASNNSNTDELMSKRLIKREQMKHQKDLFRTLNTFKQKDTNERKRLRYSFVKST</sequence>
<name>A0A8W8IT20_MAGGI</name>
<keyword evidence="1" id="KW-0472">Membrane</keyword>
<protein>
    <recommendedName>
        <fullName evidence="4">Laminin EGF-like domain-containing protein</fullName>
    </recommendedName>
</protein>
<evidence type="ECO:0000256" key="1">
    <source>
        <dbReference type="SAM" id="Phobius"/>
    </source>
</evidence>
<organism evidence="2 3">
    <name type="scientific">Magallana gigas</name>
    <name type="common">Pacific oyster</name>
    <name type="synonym">Crassostrea gigas</name>
    <dbReference type="NCBI Taxonomy" id="29159"/>
    <lineage>
        <taxon>Eukaryota</taxon>
        <taxon>Metazoa</taxon>
        <taxon>Spiralia</taxon>
        <taxon>Lophotrochozoa</taxon>
        <taxon>Mollusca</taxon>
        <taxon>Bivalvia</taxon>
        <taxon>Autobranchia</taxon>
        <taxon>Pteriomorphia</taxon>
        <taxon>Ostreida</taxon>
        <taxon>Ostreoidea</taxon>
        <taxon>Ostreidae</taxon>
        <taxon>Magallana</taxon>
    </lineage>
</organism>
<evidence type="ECO:0008006" key="4">
    <source>
        <dbReference type="Google" id="ProtNLM"/>
    </source>
</evidence>
<accession>A0A8W8IT20</accession>
<dbReference type="AlphaFoldDB" id="A0A8W8IT20"/>